<dbReference type="GO" id="GO:0005506">
    <property type="term" value="F:iron ion binding"/>
    <property type="evidence" value="ECO:0007669"/>
    <property type="project" value="InterPro"/>
</dbReference>
<comment type="similarity">
    <text evidence="2 9">Belongs to the cytochrome P450 family.</text>
</comment>
<dbReference type="Gene3D" id="1.10.630.10">
    <property type="entry name" value="Cytochrome P450"/>
    <property type="match status" value="1"/>
</dbReference>
<evidence type="ECO:0000256" key="5">
    <source>
        <dbReference type="ARBA" id="ARBA00023002"/>
    </source>
</evidence>
<dbReference type="CDD" id="cd11054">
    <property type="entry name" value="CYP24A1-like"/>
    <property type="match status" value="1"/>
</dbReference>
<feature type="binding site" description="axial binding residue" evidence="8">
    <location>
        <position position="473"/>
    </location>
    <ligand>
        <name>heme</name>
        <dbReference type="ChEBI" id="CHEBI:30413"/>
    </ligand>
    <ligandPart>
        <name>Fe</name>
        <dbReference type="ChEBI" id="CHEBI:18248"/>
    </ligandPart>
</feature>
<dbReference type="Pfam" id="PF00067">
    <property type="entry name" value="p450"/>
    <property type="match status" value="1"/>
</dbReference>
<evidence type="ECO:0000313" key="11">
    <source>
        <dbReference type="Proteomes" id="UP001378592"/>
    </source>
</evidence>
<comment type="caution">
    <text evidence="10">The sequence shown here is derived from an EMBL/GenBank/DDBJ whole genome shotgun (WGS) entry which is preliminary data.</text>
</comment>
<dbReference type="FunFam" id="1.10.630.10:FF:000006">
    <property type="entry name" value="Cytochrome P450 302a1, mitochondrial"/>
    <property type="match status" value="1"/>
</dbReference>
<dbReference type="InterPro" id="IPR050479">
    <property type="entry name" value="CYP11_CYP27_families"/>
</dbReference>
<dbReference type="PRINTS" id="PR00385">
    <property type="entry name" value="P450"/>
</dbReference>
<keyword evidence="11" id="KW-1185">Reference proteome</keyword>
<dbReference type="SUPFAM" id="SSF48264">
    <property type="entry name" value="Cytochrome P450"/>
    <property type="match status" value="1"/>
</dbReference>
<dbReference type="PANTHER" id="PTHR24279:SF120">
    <property type="entry name" value="CYTOCHROME P450"/>
    <property type="match status" value="1"/>
</dbReference>
<sequence>MPTPAIKVLALASNVRRRCYRITCYSSRGITNNVANEEVISKPLQSARPFKEIPGPTSFPLIGTLLNYLPVLGKYDFDRLHRNGMLKLQEFGPLVREEIVPGTNIVWVFTPQDIETVFRCEGRYPFRRSHLAVDKYRKDRPDLYNSGGLLPTNGDKWYELRSTFQKALSRPQNIRLYVQGSDHILQQFMDVIKSRGNLSTEDFVPYLSHVFLELVGLVAFDAELEGLTEAGLQPDSLASQLIDAAETANGCIVALDNSLQLWRWIETPLYKKLKRSHEIMERVAVTLVNRKKSLIESQRLTENKQPSLLEIYLSDPKISVKDIVGMAVDMILAGMDTTSFSSSFALYHLATNPNCQKALQQECRELLPTRESPVTLEVLDKAQYTRAVIKESLRLNPVSVGVGRILPEDVILSGYHVPKGTNIVTQNQVACRLSEHFPNPNSFIPERWIKSSSLFQKPHPFLLLPFGHGPRSCIARRLAEQNMHMLFLKIFRNYDVKWCGGTLDCRSLPNKPDQPLLLSFKSVDY</sequence>
<dbReference type="GO" id="GO:0016705">
    <property type="term" value="F:oxidoreductase activity, acting on paired donors, with incorporation or reduction of molecular oxygen"/>
    <property type="evidence" value="ECO:0007669"/>
    <property type="project" value="InterPro"/>
</dbReference>
<evidence type="ECO:0000256" key="1">
    <source>
        <dbReference type="ARBA" id="ARBA00001971"/>
    </source>
</evidence>
<dbReference type="Proteomes" id="UP001378592">
    <property type="component" value="Unassembled WGS sequence"/>
</dbReference>
<name>A0AAN9Z646_9ORTH</name>
<evidence type="ECO:0000256" key="7">
    <source>
        <dbReference type="ARBA" id="ARBA00023033"/>
    </source>
</evidence>
<keyword evidence="6 8" id="KW-0408">Iron</keyword>
<keyword evidence="5 9" id="KW-0560">Oxidoreductase</keyword>
<dbReference type="GO" id="GO:0004497">
    <property type="term" value="F:monooxygenase activity"/>
    <property type="evidence" value="ECO:0007669"/>
    <property type="project" value="UniProtKB-KW"/>
</dbReference>
<evidence type="ECO:0000256" key="3">
    <source>
        <dbReference type="ARBA" id="ARBA00022617"/>
    </source>
</evidence>
<dbReference type="PROSITE" id="PS00086">
    <property type="entry name" value="CYTOCHROME_P450"/>
    <property type="match status" value="1"/>
</dbReference>
<dbReference type="PANTHER" id="PTHR24279">
    <property type="entry name" value="CYTOCHROME P450"/>
    <property type="match status" value="1"/>
</dbReference>
<evidence type="ECO:0000256" key="9">
    <source>
        <dbReference type="RuleBase" id="RU000461"/>
    </source>
</evidence>
<comment type="cofactor">
    <cofactor evidence="1 8">
        <name>heme</name>
        <dbReference type="ChEBI" id="CHEBI:30413"/>
    </cofactor>
</comment>
<evidence type="ECO:0000256" key="2">
    <source>
        <dbReference type="ARBA" id="ARBA00010617"/>
    </source>
</evidence>
<dbReference type="InterPro" id="IPR017972">
    <property type="entry name" value="Cyt_P450_CS"/>
</dbReference>
<organism evidence="10 11">
    <name type="scientific">Gryllus longicercus</name>
    <dbReference type="NCBI Taxonomy" id="2509291"/>
    <lineage>
        <taxon>Eukaryota</taxon>
        <taxon>Metazoa</taxon>
        <taxon>Ecdysozoa</taxon>
        <taxon>Arthropoda</taxon>
        <taxon>Hexapoda</taxon>
        <taxon>Insecta</taxon>
        <taxon>Pterygota</taxon>
        <taxon>Neoptera</taxon>
        <taxon>Polyneoptera</taxon>
        <taxon>Orthoptera</taxon>
        <taxon>Ensifera</taxon>
        <taxon>Gryllidea</taxon>
        <taxon>Grylloidea</taxon>
        <taxon>Gryllidae</taxon>
        <taxon>Gryllinae</taxon>
        <taxon>Gryllus</taxon>
    </lineage>
</organism>
<dbReference type="PRINTS" id="PR00463">
    <property type="entry name" value="EP450I"/>
</dbReference>
<evidence type="ECO:0008006" key="12">
    <source>
        <dbReference type="Google" id="ProtNLM"/>
    </source>
</evidence>
<dbReference type="InterPro" id="IPR002401">
    <property type="entry name" value="Cyt_P450_E_grp-I"/>
</dbReference>
<evidence type="ECO:0000256" key="4">
    <source>
        <dbReference type="ARBA" id="ARBA00022723"/>
    </source>
</evidence>
<dbReference type="EMBL" id="JAZDUA010000210">
    <property type="protein sequence ID" value="KAK7864147.1"/>
    <property type="molecule type" value="Genomic_DNA"/>
</dbReference>
<accession>A0AAN9Z646</accession>
<evidence type="ECO:0000313" key="10">
    <source>
        <dbReference type="EMBL" id="KAK7864147.1"/>
    </source>
</evidence>
<keyword evidence="4 8" id="KW-0479">Metal-binding</keyword>
<dbReference type="GO" id="GO:0020037">
    <property type="term" value="F:heme binding"/>
    <property type="evidence" value="ECO:0007669"/>
    <property type="project" value="InterPro"/>
</dbReference>
<proteinExistence type="inferred from homology"/>
<protein>
    <recommendedName>
        <fullName evidence="12">Cytochrome P450 302a1, mitochondrial</fullName>
    </recommendedName>
</protein>
<evidence type="ECO:0000256" key="6">
    <source>
        <dbReference type="ARBA" id="ARBA00023004"/>
    </source>
</evidence>
<dbReference type="AlphaFoldDB" id="A0AAN9Z646"/>
<reference evidence="10 11" key="1">
    <citation type="submission" date="2024-03" db="EMBL/GenBank/DDBJ databases">
        <title>The genome assembly and annotation of the cricket Gryllus longicercus Weissman &amp; Gray.</title>
        <authorList>
            <person name="Szrajer S."/>
            <person name="Gray D."/>
            <person name="Ylla G."/>
        </authorList>
    </citation>
    <scope>NUCLEOTIDE SEQUENCE [LARGE SCALE GENOMIC DNA]</scope>
    <source>
        <strain evidence="10">DAG 2021-001</strain>
        <tissue evidence="10">Whole body minus gut</tissue>
    </source>
</reference>
<keyword evidence="3 8" id="KW-0349">Heme</keyword>
<evidence type="ECO:0000256" key="8">
    <source>
        <dbReference type="PIRSR" id="PIRSR602401-1"/>
    </source>
</evidence>
<dbReference type="InterPro" id="IPR001128">
    <property type="entry name" value="Cyt_P450"/>
</dbReference>
<gene>
    <name evidence="10" type="ORF">R5R35_007662</name>
</gene>
<keyword evidence="7 9" id="KW-0503">Monooxygenase</keyword>
<dbReference type="InterPro" id="IPR036396">
    <property type="entry name" value="Cyt_P450_sf"/>
</dbReference>